<evidence type="ECO:0000259" key="1">
    <source>
        <dbReference type="Pfam" id="PF06985"/>
    </source>
</evidence>
<dbReference type="EMBL" id="MU866014">
    <property type="protein sequence ID" value="KAK4442511.1"/>
    <property type="molecule type" value="Genomic_DNA"/>
</dbReference>
<name>A0AAV9G021_9PEZI</name>
<reference evidence="2" key="1">
    <citation type="journal article" date="2023" name="Mol. Phylogenet. Evol.">
        <title>Genome-scale phylogeny and comparative genomics of the fungal order Sordariales.</title>
        <authorList>
            <person name="Hensen N."/>
            <person name="Bonometti L."/>
            <person name="Westerberg I."/>
            <person name="Brannstrom I.O."/>
            <person name="Guillou S."/>
            <person name="Cros-Aarteil S."/>
            <person name="Calhoun S."/>
            <person name="Haridas S."/>
            <person name="Kuo A."/>
            <person name="Mondo S."/>
            <person name="Pangilinan J."/>
            <person name="Riley R."/>
            <person name="LaButti K."/>
            <person name="Andreopoulos B."/>
            <person name="Lipzen A."/>
            <person name="Chen C."/>
            <person name="Yan M."/>
            <person name="Daum C."/>
            <person name="Ng V."/>
            <person name="Clum A."/>
            <person name="Steindorff A."/>
            <person name="Ohm R.A."/>
            <person name="Martin F."/>
            <person name="Silar P."/>
            <person name="Natvig D.O."/>
            <person name="Lalanne C."/>
            <person name="Gautier V."/>
            <person name="Ament-Velasquez S.L."/>
            <person name="Kruys A."/>
            <person name="Hutchinson M.I."/>
            <person name="Powell A.J."/>
            <person name="Barry K."/>
            <person name="Miller A.N."/>
            <person name="Grigoriev I.V."/>
            <person name="Debuchy R."/>
            <person name="Gladieux P."/>
            <person name="Hiltunen Thoren M."/>
            <person name="Johannesson H."/>
        </authorList>
    </citation>
    <scope>NUCLEOTIDE SEQUENCE</scope>
    <source>
        <strain evidence="2">PSN243</strain>
    </source>
</reference>
<sequence length="640" mass="70212">MGCCFSAPRDTDSVVVMTSESDPSTVLTHFKGWNLSEACSASLEPDASSSEIEARTVSDIRESAREGCQLCNRISRPALWKGYEDAHDHRIQLEITGTSEFKLVMYPPECSNELMRNDAKPLCPIISATSRSFIQDKLSTCLSGGDHADCHPGVEAGDPMWPARVLRIHDGDDEIMVTLVDCDVTAQGEFAALSYCWGNPSELSVTPPFTCKDSTGTLAALRSGISISDLPLTIQEAIHVCKALRIRYIWIDSLCIIQDSKEDWIAESVKMGTVYSMAKVTIIAASSTSCHSGFLNSNMAPEVESAIDFYTSADKTLSMTARRHRESGFHREDWSKANASRYIKFTKDDIQWKCAQGASCLCGGDPGFDYEMLWGEGEDENTNQWQAIVAAFSGRQFTVETDKLVALSSLGPRYIAGLWMSDLVRFMRWRVLGGGPCSDVYLAPTFSWASLRSGLRVDSSDNDTMRDLCRILGAETQLTTESHEFGRVSNAYVSIRGPLLSCTVSQGGADGEEEGRGVKITTPGWAELKPFFLPDCWISVTTGEDGRRQLEKSATKDGAVFSEVYADILLLGWDDQLEDQFEVFNGLLLGPGPGRHATQTPGYPASGYSRLGYLEFRTTKAKVGPQLGLRAGLVKDVVIF</sequence>
<keyword evidence="3" id="KW-1185">Reference proteome</keyword>
<reference evidence="2" key="2">
    <citation type="submission" date="2023-05" db="EMBL/GenBank/DDBJ databases">
        <authorList>
            <consortium name="Lawrence Berkeley National Laboratory"/>
            <person name="Steindorff A."/>
            <person name="Hensen N."/>
            <person name="Bonometti L."/>
            <person name="Westerberg I."/>
            <person name="Brannstrom I.O."/>
            <person name="Guillou S."/>
            <person name="Cros-Aarteil S."/>
            <person name="Calhoun S."/>
            <person name="Haridas S."/>
            <person name="Kuo A."/>
            <person name="Mondo S."/>
            <person name="Pangilinan J."/>
            <person name="Riley R."/>
            <person name="Labutti K."/>
            <person name="Andreopoulos B."/>
            <person name="Lipzen A."/>
            <person name="Chen C."/>
            <person name="Yanf M."/>
            <person name="Daum C."/>
            <person name="Ng V."/>
            <person name="Clum A."/>
            <person name="Ohm R."/>
            <person name="Martin F."/>
            <person name="Silar P."/>
            <person name="Natvig D."/>
            <person name="Lalanne C."/>
            <person name="Gautier V."/>
            <person name="Ament-Velasquez S.L."/>
            <person name="Kruys A."/>
            <person name="Hutchinson M.I."/>
            <person name="Powell A.J."/>
            <person name="Barry K."/>
            <person name="Miller A.N."/>
            <person name="Grigoriev I.V."/>
            <person name="Debuchy R."/>
            <person name="Gladieux P."/>
            <person name="Thoren M.H."/>
            <person name="Johannesson H."/>
        </authorList>
    </citation>
    <scope>NUCLEOTIDE SEQUENCE</scope>
    <source>
        <strain evidence="2">PSN243</strain>
    </source>
</reference>
<comment type="caution">
    <text evidence="2">The sequence shown here is derived from an EMBL/GenBank/DDBJ whole genome shotgun (WGS) entry which is preliminary data.</text>
</comment>
<protein>
    <submittedName>
        <fullName evidence="2">Heterokaryon incompatibility protein-domain-containing protein</fullName>
    </submittedName>
</protein>
<dbReference type="PANTHER" id="PTHR33112:SF16">
    <property type="entry name" value="HETEROKARYON INCOMPATIBILITY DOMAIN-CONTAINING PROTEIN"/>
    <property type="match status" value="1"/>
</dbReference>
<dbReference type="Proteomes" id="UP001321760">
    <property type="component" value="Unassembled WGS sequence"/>
</dbReference>
<dbReference type="Pfam" id="PF06985">
    <property type="entry name" value="HET"/>
    <property type="match status" value="1"/>
</dbReference>
<feature type="domain" description="Heterokaryon incompatibility" evidence="1">
    <location>
        <begin position="190"/>
        <end position="325"/>
    </location>
</feature>
<dbReference type="InterPro" id="IPR010730">
    <property type="entry name" value="HET"/>
</dbReference>
<evidence type="ECO:0000313" key="2">
    <source>
        <dbReference type="EMBL" id="KAK4442511.1"/>
    </source>
</evidence>
<accession>A0AAV9G021</accession>
<proteinExistence type="predicted"/>
<gene>
    <name evidence="2" type="ORF">QBC34DRAFT_454701</name>
</gene>
<dbReference type="PANTHER" id="PTHR33112">
    <property type="entry name" value="DOMAIN PROTEIN, PUTATIVE-RELATED"/>
    <property type="match status" value="1"/>
</dbReference>
<dbReference type="AlphaFoldDB" id="A0AAV9G021"/>
<evidence type="ECO:0000313" key="3">
    <source>
        <dbReference type="Proteomes" id="UP001321760"/>
    </source>
</evidence>
<organism evidence="2 3">
    <name type="scientific">Podospora aff. communis PSN243</name>
    <dbReference type="NCBI Taxonomy" id="3040156"/>
    <lineage>
        <taxon>Eukaryota</taxon>
        <taxon>Fungi</taxon>
        <taxon>Dikarya</taxon>
        <taxon>Ascomycota</taxon>
        <taxon>Pezizomycotina</taxon>
        <taxon>Sordariomycetes</taxon>
        <taxon>Sordariomycetidae</taxon>
        <taxon>Sordariales</taxon>
        <taxon>Podosporaceae</taxon>
        <taxon>Podospora</taxon>
    </lineage>
</organism>